<keyword evidence="1" id="KW-1133">Transmembrane helix</keyword>
<name>D5T569_LEUKI</name>
<evidence type="ECO:0000256" key="1">
    <source>
        <dbReference type="SAM" id="Phobius"/>
    </source>
</evidence>
<accession>D5T569</accession>
<proteinExistence type="predicted"/>
<reference evidence="2 3" key="1">
    <citation type="journal article" date="2010" name="J. Bacteriol.">
        <title>Complete genome sequence analysis of Leuconostoc kimchii IMSNU 11154.</title>
        <authorList>
            <person name="Oh H.M."/>
            <person name="Cho Y.J."/>
            <person name="Kim B.K."/>
            <person name="Roe J.H."/>
            <person name="Kang S.O."/>
            <person name="Nahm B.H."/>
            <person name="Jeong G."/>
            <person name="Han H.U."/>
            <person name="Chun J."/>
        </authorList>
    </citation>
    <scope>NUCLEOTIDE SEQUENCE [LARGE SCALE GENOMIC DNA]</scope>
    <source>
        <strain evidence="3">IMSNU 11154 / KCTC 2386 / IH25</strain>
    </source>
</reference>
<keyword evidence="2" id="KW-0560">Oxidoreductase</keyword>
<sequence length="37" mass="4052">MSQWLAYYISVVPGEIVSLIVGGIVIYALSKVINLNK</sequence>
<organism evidence="2 3">
    <name type="scientific">Leuconostoc kimchii (strain IMSNU 11154 / KCTC 2386 / IH25)</name>
    <dbReference type="NCBI Taxonomy" id="762051"/>
    <lineage>
        <taxon>Bacteria</taxon>
        <taxon>Bacillati</taxon>
        <taxon>Bacillota</taxon>
        <taxon>Bacilli</taxon>
        <taxon>Lactobacillales</taxon>
        <taxon>Lactobacillaceae</taxon>
        <taxon>Leuconostoc</taxon>
    </lineage>
</organism>
<dbReference type="KEGG" id="lki:LKI_10075"/>
<keyword evidence="1" id="KW-0812">Transmembrane</keyword>
<dbReference type="PATRIC" id="fig|762051.18.peg.2026"/>
<dbReference type="AlphaFoldDB" id="D5T569"/>
<dbReference type="EC" id="1.1.1.100" evidence="2"/>
<feature type="transmembrane region" description="Helical" evidence="1">
    <location>
        <begin position="6"/>
        <end position="29"/>
    </location>
</feature>
<protein>
    <submittedName>
        <fullName evidence="2">3-ketoacyl-(Acyl-carrier-protein) reductase</fullName>
        <ecNumber evidence="2">1.1.1.100</ecNumber>
    </submittedName>
</protein>
<keyword evidence="1" id="KW-0472">Membrane</keyword>
<dbReference type="Proteomes" id="UP000002362">
    <property type="component" value="Chromosome"/>
</dbReference>
<evidence type="ECO:0000313" key="3">
    <source>
        <dbReference type="Proteomes" id="UP000002362"/>
    </source>
</evidence>
<gene>
    <name evidence="2" type="primary">fabG</name>
    <name evidence="2" type="ordered locus">LKI_10075</name>
</gene>
<dbReference type="HOGENOM" id="CLU_3345359_0_0_9"/>
<dbReference type="GO" id="GO:0004316">
    <property type="term" value="F:3-oxoacyl-[acyl-carrier-protein] reductase (NADPH) activity"/>
    <property type="evidence" value="ECO:0007669"/>
    <property type="project" value="UniProtKB-EC"/>
</dbReference>
<evidence type="ECO:0000313" key="2">
    <source>
        <dbReference type="EMBL" id="ADG41554.1"/>
    </source>
</evidence>
<dbReference type="EMBL" id="CP001758">
    <property type="protein sequence ID" value="ADG41554.1"/>
    <property type="molecule type" value="Genomic_DNA"/>
</dbReference>